<gene>
    <name evidence="2" type="ORF">BS297_21485</name>
</gene>
<organism evidence="2 3">
    <name type="scientific">Rhodococcus erythropolis</name>
    <name type="common">Arthrobacter picolinophilus</name>
    <dbReference type="NCBI Taxonomy" id="1833"/>
    <lineage>
        <taxon>Bacteria</taxon>
        <taxon>Bacillati</taxon>
        <taxon>Actinomycetota</taxon>
        <taxon>Actinomycetes</taxon>
        <taxon>Mycobacteriales</taxon>
        <taxon>Nocardiaceae</taxon>
        <taxon>Rhodococcus</taxon>
        <taxon>Rhodococcus erythropolis group</taxon>
    </lineage>
</organism>
<dbReference type="AlphaFoldDB" id="A0A5N5DYQ7"/>
<dbReference type="PROSITE" id="PS51704">
    <property type="entry name" value="GP_PDE"/>
    <property type="match status" value="1"/>
</dbReference>
<dbReference type="Proteomes" id="UP000325576">
    <property type="component" value="Unassembled WGS sequence"/>
</dbReference>
<dbReference type="Gene3D" id="3.20.20.190">
    <property type="entry name" value="Phosphatidylinositol (PI) phosphodiesterase"/>
    <property type="match status" value="1"/>
</dbReference>
<evidence type="ECO:0000313" key="3">
    <source>
        <dbReference type="Proteomes" id="UP000325576"/>
    </source>
</evidence>
<sequence length="54" mass="5995">REHPDLVDRAAAAGRATYCWTVDDKADVDLCRELGVSWVATNHPGRTKQWLGSV</sequence>
<accession>A0A5N5DYQ7</accession>
<dbReference type="SUPFAM" id="SSF51695">
    <property type="entry name" value="PLC-like phosphodiesterases"/>
    <property type="match status" value="1"/>
</dbReference>
<dbReference type="Pfam" id="PF03009">
    <property type="entry name" value="GDPD"/>
    <property type="match status" value="1"/>
</dbReference>
<dbReference type="GO" id="GO:0006629">
    <property type="term" value="P:lipid metabolic process"/>
    <property type="evidence" value="ECO:0007669"/>
    <property type="project" value="InterPro"/>
</dbReference>
<reference evidence="2 3" key="1">
    <citation type="journal article" date="2017" name="Poromechanics V (2013)">
        <title>Genomic Characterization of the Arsenic-Tolerant Actinobacterium, &lt;i&gt;Rhodococcus erythropolis&lt;/i&gt; S43.</title>
        <authorList>
            <person name="Retamal-Morales G."/>
            <person name="Mehnert M."/>
            <person name="Schwabe R."/>
            <person name="Tischler D."/>
            <person name="Schloemann M."/>
            <person name="Levican G.J."/>
        </authorList>
    </citation>
    <scope>NUCLEOTIDE SEQUENCE [LARGE SCALE GENOMIC DNA]</scope>
    <source>
        <strain evidence="2 3">S43</strain>
    </source>
</reference>
<feature type="non-terminal residue" evidence="2">
    <location>
        <position position="1"/>
    </location>
</feature>
<dbReference type="InterPro" id="IPR030395">
    <property type="entry name" value="GP_PDE_dom"/>
</dbReference>
<dbReference type="InterPro" id="IPR017946">
    <property type="entry name" value="PLC-like_Pdiesterase_TIM-brl"/>
</dbReference>
<protein>
    <submittedName>
        <fullName evidence="2">Glycerophosphodiester phosphodiesterase</fullName>
    </submittedName>
</protein>
<evidence type="ECO:0000313" key="2">
    <source>
        <dbReference type="EMBL" id="KAB2583265.1"/>
    </source>
</evidence>
<evidence type="ECO:0000259" key="1">
    <source>
        <dbReference type="PROSITE" id="PS51704"/>
    </source>
</evidence>
<dbReference type="GO" id="GO:0008081">
    <property type="term" value="F:phosphoric diester hydrolase activity"/>
    <property type="evidence" value="ECO:0007669"/>
    <property type="project" value="InterPro"/>
</dbReference>
<dbReference type="EMBL" id="MRBO01000580">
    <property type="protein sequence ID" value="KAB2583265.1"/>
    <property type="molecule type" value="Genomic_DNA"/>
</dbReference>
<name>A0A5N5DYQ7_RHOER</name>
<proteinExistence type="predicted"/>
<feature type="domain" description="GP-PDE" evidence="1">
    <location>
        <begin position="1"/>
        <end position="51"/>
    </location>
</feature>
<comment type="caution">
    <text evidence="2">The sequence shown here is derived from an EMBL/GenBank/DDBJ whole genome shotgun (WGS) entry which is preliminary data.</text>
</comment>